<sequence length="145" mass="15471">MTNSKCIVAWTLMLSQLALSAVLTALGAMSKHNGTPITIIAAVNTGISGILALLHNSGLPDRYRSDRNEFSKIEEHIKAIIETGLVPVGHSTNDCLGECFEMFATALQTVERNTPSMYTPATGSKPPPTPAPAPARVLQKLDSKK</sequence>
<organism evidence="1 2">
    <name type="scientific">Lasiodiplodia mahajangana</name>
    <dbReference type="NCBI Taxonomy" id="1108764"/>
    <lineage>
        <taxon>Eukaryota</taxon>
        <taxon>Fungi</taxon>
        <taxon>Dikarya</taxon>
        <taxon>Ascomycota</taxon>
        <taxon>Pezizomycotina</taxon>
        <taxon>Dothideomycetes</taxon>
        <taxon>Dothideomycetes incertae sedis</taxon>
        <taxon>Botryosphaeriales</taxon>
        <taxon>Botryosphaeriaceae</taxon>
        <taxon>Lasiodiplodia</taxon>
    </lineage>
</organism>
<accession>A0ACC2JZY6</accession>
<name>A0ACC2JZY6_9PEZI</name>
<reference evidence="1" key="1">
    <citation type="submission" date="2022-12" db="EMBL/GenBank/DDBJ databases">
        <title>Genome Sequence of Lasiodiplodia mahajangana.</title>
        <authorList>
            <person name="Buettner E."/>
        </authorList>
    </citation>
    <scope>NUCLEOTIDE SEQUENCE</scope>
    <source>
        <strain evidence="1">VT137</strain>
    </source>
</reference>
<gene>
    <name evidence="1" type="ORF">O1611_g545</name>
</gene>
<comment type="caution">
    <text evidence="1">The sequence shown here is derived from an EMBL/GenBank/DDBJ whole genome shotgun (WGS) entry which is preliminary data.</text>
</comment>
<dbReference type="EMBL" id="JAPUUL010000047">
    <property type="protein sequence ID" value="KAJ8133087.1"/>
    <property type="molecule type" value="Genomic_DNA"/>
</dbReference>
<dbReference type="Proteomes" id="UP001153332">
    <property type="component" value="Unassembled WGS sequence"/>
</dbReference>
<evidence type="ECO:0000313" key="1">
    <source>
        <dbReference type="EMBL" id="KAJ8133087.1"/>
    </source>
</evidence>
<evidence type="ECO:0000313" key="2">
    <source>
        <dbReference type="Proteomes" id="UP001153332"/>
    </source>
</evidence>
<keyword evidence="2" id="KW-1185">Reference proteome</keyword>
<proteinExistence type="predicted"/>
<protein>
    <submittedName>
        <fullName evidence="1">Uncharacterized protein</fullName>
    </submittedName>
</protein>